<proteinExistence type="predicted"/>
<evidence type="ECO:0000313" key="3">
    <source>
        <dbReference type="EMBL" id="CAD8652735.1"/>
    </source>
</evidence>
<gene>
    <name evidence="3" type="ORF">CCUR1050_LOCUS27799</name>
</gene>
<accession>A0A7S0QW66</accession>
<name>A0A7S0QW66_9CRYP</name>
<keyword evidence="2" id="KW-1133">Transmembrane helix</keyword>
<feature type="transmembrane region" description="Helical" evidence="2">
    <location>
        <begin position="201"/>
        <end position="223"/>
    </location>
</feature>
<reference evidence="3" key="1">
    <citation type="submission" date="2021-01" db="EMBL/GenBank/DDBJ databases">
        <authorList>
            <person name="Corre E."/>
            <person name="Pelletier E."/>
            <person name="Niang G."/>
            <person name="Scheremetjew M."/>
            <person name="Finn R."/>
            <person name="Kale V."/>
            <person name="Holt S."/>
            <person name="Cochrane G."/>
            <person name="Meng A."/>
            <person name="Brown T."/>
            <person name="Cohen L."/>
        </authorList>
    </citation>
    <scope>NUCLEOTIDE SEQUENCE</scope>
    <source>
        <strain evidence="3">CCAP979/52</strain>
    </source>
</reference>
<keyword evidence="2" id="KW-0472">Membrane</keyword>
<keyword evidence="1" id="KW-0175">Coiled coil</keyword>
<keyword evidence="2" id="KW-0812">Transmembrane</keyword>
<feature type="transmembrane region" description="Helical" evidence="2">
    <location>
        <begin position="122"/>
        <end position="148"/>
    </location>
</feature>
<dbReference type="EMBL" id="HBEZ01050606">
    <property type="protein sequence ID" value="CAD8652735.1"/>
    <property type="molecule type" value="Transcribed_RNA"/>
</dbReference>
<evidence type="ECO:0000256" key="2">
    <source>
        <dbReference type="SAM" id="Phobius"/>
    </source>
</evidence>
<evidence type="ECO:0000256" key="1">
    <source>
        <dbReference type="SAM" id="Coils"/>
    </source>
</evidence>
<feature type="coiled-coil region" evidence="1">
    <location>
        <begin position="155"/>
        <end position="182"/>
    </location>
</feature>
<protein>
    <submittedName>
        <fullName evidence="3">Uncharacterized protein</fullName>
    </submittedName>
</protein>
<sequence length="226" mass="24162">MMEALTFCDRRCGHASAKILWRQDEQDSIKIDFSSFGQTLATFGRMRSGIFAAYFLCACVQSSCLVGGNIKMLSVVRTVPKLLGRASVLLRQAAENPEVVKDVAASVVKDVGTSVSKSSWSIGIGTVVGSGIAAISGCGAMFGAFSYFSTLGHNVSDLKGELADMKSASKEMNARMESVSKEMNARFDAYNARSDARFEKVYLGTMSITLGVPALLLIGLGVLQKK</sequence>
<organism evidence="3">
    <name type="scientific">Cryptomonas curvata</name>
    <dbReference type="NCBI Taxonomy" id="233186"/>
    <lineage>
        <taxon>Eukaryota</taxon>
        <taxon>Cryptophyceae</taxon>
        <taxon>Cryptomonadales</taxon>
        <taxon>Cryptomonadaceae</taxon>
        <taxon>Cryptomonas</taxon>
    </lineage>
</organism>
<dbReference type="AlphaFoldDB" id="A0A7S0QW66"/>